<dbReference type="Proteomes" id="UP000790709">
    <property type="component" value="Unassembled WGS sequence"/>
</dbReference>
<evidence type="ECO:0000313" key="2">
    <source>
        <dbReference type="Proteomes" id="UP000790709"/>
    </source>
</evidence>
<protein>
    <submittedName>
        <fullName evidence="1">Uncharacterized protein</fullName>
    </submittedName>
</protein>
<dbReference type="EMBL" id="MU266338">
    <property type="protein sequence ID" value="KAH7929802.1"/>
    <property type="molecule type" value="Genomic_DNA"/>
</dbReference>
<accession>A0ACB8BWG0</accession>
<organism evidence="1 2">
    <name type="scientific">Leucogyrophana mollusca</name>
    <dbReference type="NCBI Taxonomy" id="85980"/>
    <lineage>
        <taxon>Eukaryota</taxon>
        <taxon>Fungi</taxon>
        <taxon>Dikarya</taxon>
        <taxon>Basidiomycota</taxon>
        <taxon>Agaricomycotina</taxon>
        <taxon>Agaricomycetes</taxon>
        <taxon>Agaricomycetidae</taxon>
        <taxon>Boletales</taxon>
        <taxon>Boletales incertae sedis</taxon>
        <taxon>Leucogyrophana</taxon>
    </lineage>
</organism>
<comment type="caution">
    <text evidence="1">The sequence shown here is derived from an EMBL/GenBank/DDBJ whole genome shotgun (WGS) entry which is preliminary data.</text>
</comment>
<sequence>MPPSMHLNLPRASPSTLRFPVLPILVADLSGPAQPLLKPKSVAFDHTSIGLTTLGTLLGISLPGMTTKALMGDIDINAIWDRPDALLMPPDARMYTQRTFVRFADLTLGADNLRRPRGISIQGRNRSSCYLTPTALFQLVSGLGFVQAGSRAAPAEHCTIRT</sequence>
<reference evidence="1" key="1">
    <citation type="journal article" date="2021" name="New Phytol.">
        <title>Evolutionary innovations through gain and loss of genes in the ectomycorrhizal Boletales.</title>
        <authorList>
            <person name="Wu G."/>
            <person name="Miyauchi S."/>
            <person name="Morin E."/>
            <person name="Kuo A."/>
            <person name="Drula E."/>
            <person name="Varga T."/>
            <person name="Kohler A."/>
            <person name="Feng B."/>
            <person name="Cao Y."/>
            <person name="Lipzen A."/>
            <person name="Daum C."/>
            <person name="Hundley H."/>
            <person name="Pangilinan J."/>
            <person name="Johnson J."/>
            <person name="Barry K."/>
            <person name="LaButti K."/>
            <person name="Ng V."/>
            <person name="Ahrendt S."/>
            <person name="Min B."/>
            <person name="Choi I.G."/>
            <person name="Park H."/>
            <person name="Plett J.M."/>
            <person name="Magnuson J."/>
            <person name="Spatafora J.W."/>
            <person name="Nagy L.G."/>
            <person name="Henrissat B."/>
            <person name="Grigoriev I.V."/>
            <person name="Yang Z.L."/>
            <person name="Xu J."/>
            <person name="Martin F.M."/>
        </authorList>
    </citation>
    <scope>NUCLEOTIDE SEQUENCE</scope>
    <source>
        <strain evidence="1">KUC20120723A-06</strain>
    </source>
</reference>
<evidence type="ECO:0000313" key="1">
    <source>
        <dbReference type="EMBL" id="KAH7929802.1"/>
    </source>
</evidence>
<name>A0ACB8BWG0_9AGAM</name>
<keyword evidence="2" id="KW-1185">Reference proteome</keyword>
<proteinExistence type="predicted"/>
<gene>
    <name evidence="1" type="ORF">BV22DRAFT_111449</name>
</gene>